<evidence type="ECO:0000256" key="14">
    <source>
        <dbReference type="ARBA" id="ARBA00022837"/>
    </source>
</evidence>
<dbReference type="InterPro" id="IPR019018">
    <property type="entry name" value="Rab-bd_FIP-RBD"/>
</dbReference>
<feature type="region of interest" description="Disordered" evidence="21">
    <location>
        <begin position="1"/>
        <end position="101"/>
    </location>
</feature>
<keyword evidence="8" id="KW-0963">Cytoplasm</keyword>
<dbReference type="CTD" id="9727"/>
<evidence type="ECO:0000256" key="5">
    <source>
        <dbReference type="ARBA" id="ARBA00004626"/>
    </source>
</evidence>
<feature type="region of interest" description="Disordered" evidence="21">
    <location>
        <begin position="120"/>
        <end position="156"/>
    </location>
</feature>
<keyword evidence="17" id="KW-0472">Membrane</keyword>
<feature type="domain" description="FIP-RBD" evidence="23">
    <location>
        <begin position="639"/>
        <end position="701"/>
    </location>
</feature>
<evidence type="ECO:0000259" key="22">
    <source>
        <dbReference type="PROSITE" id="PS50222"/>
    </source>
</evidence>
<dbReference type="GO" id="GO:0005509">
    <property type="term" value="F:calcium ion binding"/>
    <property type="evidence" value="ECO:0007669"/>
    <property type="project" value="InterPro"/>
</dbReference>
<evidence type="ECO:0000256" key="16">
    <source>
        <dbReference type="ARBA" id="ARBA00023054"/>
    </source>
</evidence>
<evidence type="ECO:0000256" key="11">
    <source>
        <dbReference type="ARBA" id="ARBA00022723"/>
    </source>
</evidence>
<dbReference type="AlphaFoldDB" id="A0A8B8V904"/>
<dbReference type="InterPro" id="IPR037245">
    <property type="entry name" value="FIP-RBD_C_sf"/>
</dbReference>
<comment type="subcellular location">
    <subcellularLocation>
        <location evidence="5">Cleavage furrow</location>
    </subcellularLocation>
    <subcellularLocation>
        <location evidence="3">Cytoplasm</location>
        <location evidence="3">Cytoskeleton</location>
        <location evidence="3">Microtubule organizing center</location>
        <location evidence="3">Centrosome</location>
    </subcellularLocation>
    <subcellularLocation>
        <location evidence="4">Golgi apparatus membrane</location>
        <topology evidence="4">Peripheral membrane protein</topology>
    </subcellularLocation>
    <subcellularLocation>
        <location evidence="1">Golgi apparatus</location>
        <location evidence="1">trans-Golgi network membrane</location>
    </subcellularLocation>
    <subcellularLocation>
        <location evidence="2">Midbody</location>
    </subcellularLocation>
    <subcellularLocation>
        <location evidence="6">Recycling endosome membrane</location>
        <topology evidence="6">Peripheral membrane protein</topology>
    </subcellularLocation>
</comment>
<feature type="compositionally biased region" description="Low complexity" evidence="21">
    <location>
        <begin position="36"/>
        <end position="50"/>
    </location>
</feature>
<dbReference type="PANTHER" id="PTHR15726:SF6">
    <property type="entry name" value="RAB11 FAMILY-INTERACTING PROTEIN 3"/>
    <property type="match status" value="1"/>
</dbReference>
<keyword evidence="18" id="KW-0206">Cytoskeleton</keyword>
<dbReference type="Gene3D" id="1.10.238.10">
    <property type="entry name" value="EF-hand"/>
    <property type="match status" value="1"/>
</dbReference>
<dbReference type="FunFam" id="1.10.238.10:FF:000227">
    <property type="entry name" value="Rab11 family-interacting protein 3"/>
    <property type="match status" value="1"/>
</dbReference>
<dbReference type="Pfam" id="PF09457">
    <property type="entry name" value="RBD-FIP"/>
    <property type="match status" value="1"/>
</dbReference>
<feature type="compositionally biased region" description="Pro residues" evidence="21">
    <location>
        <begin position="14"/>
        <end position="35"/>
    </location>
</feature>
<feature type="compositionally biased region" description="Basic and acidic residues" evidence="21">
    <location>
        <begin position="601"/>
        <end position="610"/>
    </location>
</feature>
<evidence type="ECO:0000256" key="19">
    <source>
        <dbReference type="ARBA" id="ARBA00023306"/>
    </source>
</evidence>
<dbReference type="InterPro" id="IPR051977">
    <property type="entry name" value="Rab11-interacting_regulator"/>
</dbReference>
<keyword evidence="15" id="KW-0333">Golgi apparatus</keyword>
<evidence type="ECO:0000259" key="23">
    <source>
        <dbReference type="PROSITE" id="PS51511"/>
    </source>
</evidence>
<evidence type="ECO:0000256" key="12">
    <source>
        <dbReference type="ARBA" id="ARBA00022737"/>
    </source>
</evidence>
<dbReference type="GO" id="GO:0030139">
    <property type="term" value="C:endocytic vesicle"/>
    <property type="evidence" value="ECO:0007669"/>
    <property type="project" value="TreeGrafter"/>
</dbReference>
<dbReference type="GO" id="GO:0061512">
    <property type="term" value="P:protein localization to cilium"/>
    <property type="evidence" value="ECO:0007669"/>
    <property type="project" value="UniProtKB-ARBA"/>
</dbReference>
<feature type="domain" description="EF-hand" evidence="22">
    <location>
        <begin position="153"/>
        <end position="188"/>
    </location>
</feature>
<dbReference type="GO" id="GO:0032154">
    <property type="term" value="C:cleavage furrow"/>
    <property type="evidence" value="ECO:0007669"/>
    <property type="project" value="UniProtKB-SubCell"/>
</dbReference>
<name>A0A8B8V904_BALMU</name>
<organism evidence="24 25">
    <name type="scientific">Balaenoptera musculus</name>
    <name type="common">Blue whale</name>
    <dbReference type="NCBI Taxonomy" id="9771"/>
    <lineage>
        <taxon>Eukaryota</taxon>
        <taxon>Metazoa</taxon>
        <taxon>Chordata</taxon>
        <taxon>Craniata</taxon>
        <taxon>Vertebrata</taxon>
        <taxon>Euteleostomi</taxon>
        <taxon>Mammalia</taxon>
        <taxon>Eutheria</taxon>
        <taxon>Laurasiatheria</taxon>
        <taxon>Artiodactyla</taxon>
        <taxon>Whippomorpha</taxon>
        <taxon>Cetacea</taxon>
        <taxon>Mysticeti</taxon>
        <taxon>Balaenopteridae</taxon>
        <taxon>Balaenoptera</taxon>
    </lineage>
</organism>
<dbReference type="GO" id="GO:0032465">
    <property type="term" value="P:regulation of cytokinesis"/>
    <property type="evidence" value="ECO:0007669"/>
    <property type="project" value="TreeGrafter"/>
</dbReference>
<proteinExistence type="predicted"/>
<dbReference type="GO" id="GO:0051301">
    <property type="term" value="P:cell division"/>
    <property type="evidence" value="ECO:0007669"/>
    <property type="project" value="UniProtKB-KW"/>
</dbReference>
<dbReference type="GO" id="GO:0000139">
    <property type="term" value="C:Golgi membrane"/>
    <property type="evidence" value="ECO:0007669"/>
    <property type="project" value="UniProtKB-SubCell"/>
</dbReference>
<keyword evidence="9" id="KW-0597">Phosphoprotein</keyword>
<reference evidence="25" key="1">
    <citation type="submission" date="2025-08" db="UniProtKB">
        <authorList>
            <consortium name="RefSeq"/>
        </authorList>
    </citation>
    <scope>IDENTIFICATION</scope>
    <source>
        <tissue evidence="25">Epidermis and Blubber</tissue>
    </source>
</reference>
<evidence type="ECO:0000256" key="20">
    <source>
        <dbReference type="ARBA" id="ARBA00071487"/>
    </source>
</evidence>
<dbReference type="GO" id="GO:0030496">
    <property type="term" value="C:midbody"/>
    <property type="evidence" value="ECO:0007669"/>
    <property type="project" value="UniProtKB-SubCell"/>
</dbReference>
<protein>
    <recommendedName>
        <fullName evidence="20">Rab11 family-interacting protein 3</fullName>
    </recommendedName>
</protein>
<keyword evidence="7" id="KW-0813">Transport</keyword>
<keyword evidence="16" id="KW-0175">Coiled coil</keyword>
<dbReference type="InterPro" id="IPR057316">
    <property type="entry name" value="Rab11-FIP3/4_dom"/>
</dbReference>
<dbReference type="GeneID" id="118880936"/>
<evidence type="ECO:0000313" key="25">
    <source>
        <dbReference type="RefSeq" id="XP_036681047.1"/>
    </source>
</evidence>
<keyword evidence="19" id="KW-0131">Cell cycle</keyword>
<evidence type="ECO:0000256" key="9">
    <source>
        <dbReference type="ARBA" id="ARBA00022553"/>
    </source>
</evidence>
<keyword evidence="10" id="KW-0132">Cell division</keyword>
<keyword evidence="14" id="KW-0106">Calcium</keyword>
<evidence type="ECO:0000313" key="24">
    <source>
        <dbReference type="Proteomes" id="UP000694857"/>
    </source>
</evidence>
<dbReference type="InterPro" id="IPR002048">
    <property type="entry name" value="EF_hand_dom"/>
</dbReference>
<dbReference type="InterPro" id="IPR011992">
    <property type="entry name" value="EF-hand-dom_pair"/>
</dbReference>
<dbReference type="PROSITE" id="PS51511">
    <property type="entry name" value="FIP_RBD"/>
    <property type="match status" value="1"/>
</dbReference>
<evidence type="ECO:0000256" key="13">
    <source>
        <dbReference type="ARBA" id="ARBA00022753"/>
    </source>
</evidence>
<evidence type="ECO:0000256" key="18">
    <source>
        <dbReference type="ARBA" id="ARBA00023212"/>
    </source>
</evidence>
<evidence type="ECO:0000256" key="6">
    <source>
        <dbReference type="ARBA" id="ARBA00004654"/>
    </source>
</evidence>
<dbReference type="GO" id="GO:0032456">
    <property type="term" value="P:endocytic recycling"/>
    <property type="evidence" value="ECO:0007669"/>
    <property type="project" value="TreeGrafter"/>
</dbReference>
<keyword evidence="24" id="KW-1185">Reference proteome</keyword>
<accession>A0A8B8V904</accession>
<dbReference type="RefSeq" id="XP_036681047.1">
    <property type="nucleotide sequence ID" value="XM_036825152.1"/>
</dbReference>
<dbReference type="GO" id="GO:0055038">
    <property type="term" value="C:recycling endosome membrane"/>
    <property type="evidence" value="ECO:0007669"/>
    <property type="project" value="UniProtKB-SubCell"/>
</dbReference>
<keyword evidence="13" id="KW-0967">Endosome</keyword>
<evidence type="ECO:0000256" key="8">
    <source>
        <dbReference type="ARBA" id="ARBA00022490"/>
    </source>
</evidence>
<feature type="compositionally biased region" description="Polar residues" evidence="21">
    <location>
        <begin position="591"/>
        <end position="600"/>
    </location>
</feature>
<evidence type="ECO:0000256" key="17">
    <source>
        <dbReference type="ARBA" id="ARBA00023136"/>
    </source>
</evidence>
<dbReference type="Gene3D" id="1.20.5.2440">
    <property type="match status" value="1"/>
</dbReference>
<dbReference type="Pfam" id="PF25450">
    <property type="entry name" value="Rab11-FIP3"/>
    <property type="match status" value="1"/>
</dbReference>
<feature type="compositionally biased region" description="Low complexity" evidence="21">
    <location>
        <begin position="1"/>
        <end position="12"/>
    </location>
</feature>
<dbReference type="FunFam" id="1.20.5.2440:FF:000001">
    <property type="entry name" value="RAB11 family interacting protein 4"/>
    <property type="match status" value="1"/>
</dbReference>
<dbReference type="Pfam" id="PF13499">
    <property type="entry name" value="EF-hand_7"/>
    <property type="match status" value="1"/>
</dbReference>
<dbReference type="GO" id="GO:0005813">
    <property type="term" value="C:centrosome"/>
    <property type="evidence" value="ECO:0007669"/>
    <property type="project" value="UniProtKB-SubCell"/>
</dbReference>
<keyword evidence="12" id="KW-0677">Repeat</keyword>
<dbReference type="SUPFAM" id="SSF47473">
    <property type="entry name" value="EF-hand"/>
    <property type="match status" value="1"/>
</dbReference>
<feature type="compositionally biased region" description="Basic and acidic residues" evidence="21">
    <location>
        <begin position="51"/>
        <end position="65"/>
    </location>
</feature>
<dbReference type="SUPFAM" id="SSF144270">
    <property type="entry name" value="Eferin C-derminal domain-like"/>
    <property type="match status" value="1"/>
</dbReference>
<dbReference type="CDD" id="cd14686">
    <property type="entry name" value="bZIP"/>
    <property type="match status" value="1"/>
</dbReference>
<gene>
    <name evidence="25" type="primary">RAB11FIP3</name>
</gene>
<evidence type="ECO:0000256" key="2">
    <source>
        <dbReference type="ARBA" id="ARBA00004214"/>
    </source>
</evidence>
<dbReference type="Proteomes" id="UP000694857">
    <property type="component" value="Chromosome 15"/>
</dbReference>
<feature type="region of interest" description="Disordered" evidence="21">
    <location>
        <begin position="540"/>
        <end position="560"/>
    </location>
</feature>
<evidence type="ECO:0000256" key="10">
    <source>
        <dbReference type="ARBA" id="ARBA00022618"/>
    </source>
</evidence>
<dbReference type="PROSITE" id="PS50222">
    <property type="entry name" value="EF_HAND_2"/>
    <property type="match status" value="1"/>
</dbReference>
<evidence type="ECO:0000256" key="1">
    <source>
        <dbReference type="ARBA" id="ARBA00004198"/>
    </source>
</evidence>
<feature type="region of interest" description="Disordered" evidence="21">
    <location>
        <begin position="591"/>
        <end position="610"/>
    </location>
</feature>
<dbReference type="PANTHER" id="PTHR15726">
    <property type="entry name" value="RAB11-FAMILY INTERACTING PROTEIN"/>
    <property type="match status" value="1"/>
</dbReference>
<sequence length="701" mass="77749">MKMDPGWPASPAGGPGPDPEPGGPGAPAAPAPRPGLGPQDLAAGADAGRAPGRERRPQRSSRDPDPDPPLPELGPLFSWTTEPEGDGPPHSASVRAQDFSRSHHLRGEVDFFPSFASPAVGEPALELGPGDPDRPSDFSQTRPLTSEPAGCPEDGPRLRAVFDALDGDGDGFVRIEDFVQFATVYGAEQVKDLTRYLDPSGLGVISFEDFYRGITAIRNGADPDGQLCSVTPAPDEEPPACPEEFDDFVTFEANEVTDSAYMGSESTYSECETFTDEDTGTLVPPECLDATEEPSHGALLLLPGRSHLHSQSVVTVIGGEEHFEDYGEGSETELSPETLCNGEHGCRDPVFLTPSPSKRLSSKKVASFGSCPLASCSERHLHQSGALTMEALQDPPPDPVEGMEEDIADKVVFLEKRVSELEKDTAANGEQHSRLRQENLQLVHRANALEEQLKEQELRACEMVLEETRKQKELLCKMEREKSIEIENLQARLQQLDEENSELRSCTPCLKASIERLEEEKQKLLDEIEELSLRLSEEQENRRKLGDRLSHERHQFQRDKEATQELIEDLRKQLEHLQLFKLEAEQRRGRSSSAGLQEYNSRTRESELEQEVRRLKQDNRSLKEQNDELNGQIINLSIQGAKNLFSTAFSESLAAEISSVSRDELMDAIQKQEEINFRLQDYIDRIIVAIMETNPSILEVK</sequence>
<evidence type="ECO:0000256" key="15">
    <source>
        <dbReference type="ARBA" id="ARBA00023034"/>
    </source>
</evidence>
<evidence type="ECO:0000256" key="3">
    <source>
        <dbReference type="ARBA" id="ARBA00004300"/>
    </source>
</evidence>
<evidence type="ECO:0000256" key="7">
    <source>
        <dbReference type="ARBA" id="ARBA00022448"/>
    </source>
</evidence>
<evidence type="ECO:0000256" key="4">
    <source>
        <dbReference type="ARBA" id="ARBA00004395"/>
    </source>
</evidence>
<evidence type="ECO:0000256" key="21">
    <source>
        <dbReference type="SAM" id="MobiDB-lite"/>
    </source>
</evidence>
<keyword evidence="11" id="KW-0479">Metal-binding</keyword>